<dbReference type="Pfam" id="PF16978">
    <property type="entry name" value="CRIM"/>
    <property type="match status" value="1"/>
</dbReference>
<protein>
    <recommendedName>
        <fullName evidence="2">CRIM domain-containing protein</fullName>
    </recommendedName>
</protein>
<proteinExistence type="predicted"/>
<comment type="caution">
    <text evidence="3">The sequence shown here is derived from an EMBL/GenBank/DDBJ whole genome shotgun (WGS) entry which is preliminary data.</text>
</comment>
<feature type="compositionally biased region" description="Acidic residues" evidence="1">
    <location>
        <begin position="163"/>
        <end position="173"/>
    </location>
</feature>
<name>A0A835ZDT3_9STRA</name>
<feature type="compositionally biased region" description="Low complexity" evidence="1">
    <location>
        <begin position="150"/>
        <end position="160"/>
    </location>
</feature>
<feature type="region of interest" description="Disordered" evidence="1">
    <location>
        <begin position="308"/>
        <end position="334"/>
    </location>
</feature>
<feature type="region of interest" description="Disordered" evidence="1">
    <location>
        <begin position="150"/>
        <end position="176"/>
    </location>
</feature>
<dbReference type="Proteomes" id="UP000664859">
    <property type="component" value="Unassembled WGS sequence"/>
</dbReference>
<evidence type="ECO:0000259" key="2">
    <source>
        <dbReference type="Pfam" id="PF16978"/>
    </source>
</evidence>
<evidence type="ECO:0000256" key="1">
    <source>
        <dbReference type="SAM" id="MobiDB-lite"/>
    </source>
</evidence>
<evidence type="ECO:0000313" key="4">
    <source>
        <dbReference type="Proteomes" id="UP000664859"/>
    </source>
</evidence>
<dbReference type="AlphaFoldDB" id="A0A835ZDT3"/>
<evidence type="ECO:0000313" key="3">
    <source>
        <dbReference type="EMBL" id="KAG5191850.1"/>
    </source>
</evidence>
<dbReference type="EMBL" id="JAFCMP010000013">
    <property type="protein sequence ID" value="KAG5191850.1"/>
    <property type="molecule type" value="Genomic_DNA"/>
</dbReference>
<reference evidence="3" key="1">
    <citation type="submission" date="2021-02" db="EMBL/GenBank/DDBJ databases">
        <title>First Annotated Genome of the Yellow-green Alga Tribonema minus.</title>
        <authorList>
            <person name="Mahan K.M."/>
        </authorList>
    </citation>
    <scope>NUCLEOTIDE SEQUENCE</scope>
    <source>
        <strain evidence="3">UTEX B ZZ1240</strain>
    </source>
</reference>
<feature type="domain" description="CRIM" evidence="2">
    <location>
        <begin position="203"/>
        <end position="245"/>
    </location>
</feature>
<gene>
    <name evidence="3" type="ORF">JKP88DRAFT_269279</name>
</gene>
<keyword evidence="4" id="KW-1185">Reference proteome</keyword>
<feature type="region of interest" description="Disordered" evidence="1">
    <location>
        <begin position="68"/>
        <end position="94"/>
    </location>
</feature>
<sequence>MKKISTGERVNLQDIRRGIDQLRLSHTDAAIAGEQMLVEELMDTTPSSSFGEDAWRDGYIYDGAAGGASPKDYSDDDGAEAVVSGSYPPEGQESQDLFEKVEVAKLPDSQDSNPTSLLSGALAAVKSQEQQGPGIGSAGWSPLMASIMESGLSRSESRSSTNDGDEDGEEADMADTGGCSARQLISAVLKECQASDIAPILHNRPPHDFDLRIADDGQPDLDFPELDSAAAIIDVGVDEFVLCEAGGAVPLLVVEVVVEGGGGGGGKGGYSLVLQVSLFEPGREDQRRSMCLPIELLPDPLWYGASTTLQTRRRTSSRTSGISGEGGSNDPSALTRIRNIDTGEEINVGDYDSMVPPGVSPQRLFGRGAYAVQRGSR</sequence>
<dbReference type="InterPro" id="IPR031567">
    <property type="entry name" value="CRIM_dom"/>
</dbReference>
<organism evidence="3 4">
    <name type="scientific">Tribonema minus</name>
    <dbReference type="NCBI Taxonomy" id="303371"/>
    <lineage>
        <taxon>Eukaryota</taxon>
        <taxon>Sar</taxon>
        <taxon>Stramenopiles</taxon>
        <taxon>Ochrophyta</taxon>
        <taxon>PX clade</taxon>
        <taxon>Xanthophyceae</taxon>
        <taxon>Tribonematales</taxon>
        <taxon>Tribonemataceae</taxon>
        <taxon>Tribonema</taxon>
    </lineage>
</organism>
<accession>A0A835ZDT3</accession>